<name>A0ABQ0IVE7_GLUTH</name>
<evidence type="ECO:0000313" key="2">
    <source>
        <dbReference type="EMBL" id="GAD26185.1"/>
    </source>
</evidence>
<gene>
    <name evidence="2" type="ORF">NBRC3257_1184</name>
</gene>
<protein>
    <recommendedName>
        <fullName evidence="4">Transposase</fullName>
    </recommendedName>
</protein>
<accession>A0ABQ0IVE7</accession>
<evidence type="ECO:0000313" key="3">
    <source>
        <dbReference type="Proteomes" id="UP000018209"/>
    </source>
</evidence>
<dbReference type="Proteomes" id="UP000018209">
    <property type="component" value="Unassembled WGS sequence"/>
</dbReference>
<organism evidence="2 3">
    <name type="scientific">Gluconobacter thailandicus NBRC 3257</name>
    <dbReference type="NCBI Taxonomy" id="1381097"/>
    <lineage>
        <taxon>Bacteria</taxon>
        <taxon>Pseudomonadati</taxon>
        <taxon>Pseudomonadota</taxon>
        <taxon>Alphaproteobacteria</taxon>
        <taxon>Acetobacterales</taxon>
        <taxon>Acetobacteraceae</taxon>
        <taxon>Gluconobacter</taxon>
    </lineage>
</organism>
<sequence length="37" mass="3830">MEGQEGAADGSVIGHDASPIAQHFRSGNDCAEAERLC</sequence>
<reference evidence="2 3" key="1">
    <citation type="submission" date="2013-08" db="EMBL/GenBank/DDBJ databases">
        <title>Gluconobacter thailandicus NBRC 3257 whole genome sequence.</title>
        <authorList>
            <person name="Matsutani M."/>
            <person name="Yakushi T."/>
            <person name="Matsushita K."/>
        </authorList>
    </citation>
    <scope>NUCLEOTIDE SEQUENCE [LARGE SCALE GENOMIC DNA]</scope>
    <source>
        <strain evidence="2 3">NBRC 3257</strain>
    </source>
</reference>
<proteinExistence type="predicted"/>
<dbReference type="EMBL" id="BASM01000015">
    <property type="protein sequence ID" value="GAD26185.1"/>
    <property type="molecule type" value="Genomic_DNA"/>
</dbReference>
<evidence type="ECO:0008006" key="4">
    <source>
        <dbReference type="Google" id="ProtNLM"/>
    </source>
</evidence>
<comment type="caution">
    <text evidence="2">The sequence shown here is derived from an EMBL/GenBank/DDBJ whole genome shotgun (WGS) entry which is preliminary data.</text>
</comment>
<feature type="region of interest" description="Disordered" evidence="1">
    <location>
        <begin position="1"/>
        <end position="25"/>
    </location>
</feature>
<evidence type="ECO:0000256" key="1">
    <source>
        <dbReference type="SAM" id="MobiDB-lite"/>
    </source>
</evidence>
<keyword evidence="3" id="KW-1185">Reference proteome</keyword>